<name>A0A2S0N5P0_9BURK</name>
<evidence type="ECO:0000313" key="2">
    <source>
        <dbReference type="Proteomes" id="UP000239326"/>
    </source>
</evidence>
<gene>
    <name evidence="1" type="ORF">C6571_18490</name>
</gene>
<evidence type="ECO:0000313" key="1">
    <source>
        <dbReference type="EMBL" id="AVO43426.1"/>
    </source>
</evidence>
<sequence length="167" mass="18664">MREIHTFDNADETDAFCESRDDATAVISNSPRPGQYSVSVGPAPRDPRDMTLAELFEGVNREYRKREERCRARYETALHEAGVWRVAQAVAQELGLQGREAYQFSAGFCGVPARAADPRAEGLEPVFRQGRKARSEKGVAERCRAAEANLRSTFTYTEFLATQFVPA</sequence>
<geneLocation type="plasmid" evidence="1 2">
    <name>unnamed1</name>
</geneLocation>
<keyword evidence="1" id="KW-0614">Plasmid</keyword>
<dbReference type="AlphaFoldDB" id="A0A2S0N5P0"/>
<dbReference type="EMBL" id="CP027670">
    <property type="protein sequence ID" value="AVO43426.1"/>
    <property type="molecule type" value="Genomic_DNA"/>
</dbReference>
<reference evidence="1 2" key="1">
    <citation type="submission" date="2018-03" db="EMBL/GenBank/DDBJ databases">
        <title>Genome sequencing of Simplicispira sp.</title>
        <authorList>
            <person name="Kim S.-J."/>
            <person name="Heo J."/>
            <person name="Kwon S.-W."/>
        </authorList>
    </citation>
    <scope>NUCLEOTIDE SEQUENCE [LARGE SCALE GENOMIC DNA]</scope>
    <source>
        <strain evidence="1 2">SC1-8</strain>
        <plasmid evidence="1 2">unnamed1</plasmid>
    </source>
</reference>
<dbReference type="KEGG" id="simp:C6571_18490"/>
<organism evidence="1 2">
    <name type="scientific">Simplicispira suum</name>
    <dbReference type="NCBI Taxonomy" id="2109915"/>
    <lineage>
        <taxon>Bacteria</taxon>
        <taxon>Pseudomonadati</taxon>
        <taxon>Pseudomonadota</taxon>
        <taxon>Betaproteobacteria</taxon>
        <taxon>Burkholderiales</taxon>
        <taxon>Comamonadaceae</taxon>
        <taxon>Simplicispira</taxon>
    </lineage>
</organism>
<accession>A0A2S0N5P0</accession>
<proteinExistence type="predicted"/>
<keyword evidence="2" id="KW-1185">Reference proteome</keyword>
<dbReference type="Proteomes" id="UP000239326">
    <property type="component" value="Plasmid unnamed1"/>
</dbReference>
<protein>
    <submittedName>
        <fullName evidence="1">Uncharacterized protein</fullName>
    </submittedName>
</protein>